<proteinExistence type="predicted"/>
<protein>
    <submittedName>
        <fullName evidence="1">DUF1850 domain-containing protein</fullName>
    </submittedName>
</protein>
<reference evidence="2" key="1">
    <citation type="journal article" date="2019" name="Int. J. Syst. Evol. Microbiol.">
        <title>The Global Catalogue of Microorganisms (GCM) 10K type strain sequencing project: providing services to taxonomists for standard genome sequencing and annotation.</title>
        <authorList>
            <consortium name="The Broad Institute Genomics Platform"/>
            <consortium name="The Broad Institute Genome Sequencing Center for Infectious Disease"/>
            <person name="Wu L."/>
            <person name="Ma J."/>
        </authorList>
    </citation>
    <scope>NUCLEOTIDE SEQUENCE [LARGE SCALE GENOMIC DNA]</scope>
    <source>
        <strain evidence="2">CCUG 56029</strain>
    </source>
</reference>
<keyword evidence="2" id="KW-1185">Reference proteome</keyword>
<dbReference type="Proteomes" id="UP001597213">
    <property type="component" value="Unassembled WGS sequence"/>
</dbReference>
<accession>A0ABW4R628</accession>
<sequence>MGSCLMVGAVAMTLSGSGFSLEWSHSIEHSGWREWYSITPAGLTLTRAAVQGSGAGMEPGPDAVLRDGWWEWVPKLPPQPSITLAASGATGAGWRLCDGDKCRELGRDPAQPITLRPCP</sequence>
<comment type="caution">
    <text evidence="1">The sequence shown here is derived from an EMBL/GenBank/DDBJ whole genome shotgun (WGS) entry which is preliminary data.</text>
</comment>
<evidence type="ECO:0000313" key="1">
    <source>
        <dbReference type="EMBL" id="MFD1881522.1"/>
    </source>
</evidence>
<dbReference type="InterPro" id="IPR015001">
    <property type="entry name" value="DUF1850"/>
</dbReference>
<name>A0ABW4R628_9RHOB</name>
<organism evidence="1 2">
    <name type="scientific">Paracoccus pacificus</name>
    <dbReference type="NCBI Taxonomy" id="1463598"/>
    <lineage>
        <taxon>Bacteria</taxon>
        <taxon>Pseudomonadati</taxon>
        <taxon>Pseudomonadota</taxon>
        <taxon>Alphaproteobacteria</taxon>
        <taxon>Rhodobacterales</taxon>
        <taxon>Paracoccaceae</taxon>
        <taxon>Paracoccus</taxon>
    </lineage>
</organism>
<dbReference type="EMBL" id="JBHUEN010000020">
    <property type="protein sequence ID" value="MFD1881522.1"/>
    <property type="molecule type" value="Genomic_DNA"/>
</dbReference>
<gene>
    <name evidence="1" type="ORF">ACFSCT_07305</name>
</gene>
<evidence type="ECO:0000313" key="2">
    <source>
        <dbReference type="Proteomes" id="UP001597213"/>
    </source>
</evidence>
<dbReference type="RefSeq" id="WP_379141456.1">
    <property type="nucleotide sequence ID" value="NZ_JBHUEN010000020.1"/>
</dbReference>
<dbReference type="Pfam" id="PF08905">
    <property type="entry name" value="DUF1850"/>
    <property type="match status" value="1"/>
</dbReference>